<reference evidence="1 2" key="1">
    <citation type="journal article" date="2005" name="Science">
        <title>Complete genome sequence and lytic phase transcription profile of a Coccolithovirus.</title>
        <authorList>
            <person name="Wilson W.H."/>
            <person name="Schroeder D.C."/>
            <person name="Allen M.J."/>
            <person name="Holden M.T.G."/>
            <person name="Parkhill J."/>
            <person name="Barrell B.G."/>
            <person name="Churcher C."/>
            <person name="Hamlin N."/>
            <person name="Mungall K."/>
            <person name="Norbertczak H."/>
            <person name="Quail M.A."/>
            <person name="Price C."/>
            <person name="Rabbinowitsch E."/>
            <person name="Walker D."/>
            <person name="Craigon M."/>
            <person name="Roy D."/>
            <person name="Ghazal P."/>
        </authorList>
    </citation>
    <scope>NUCLEOTIDE SEQUENCE [LARGE SCALE GENOMIC DNA]</scope>
    <source>
        <strain evidence="2">Isolate United Kingdom/English Channel/1999</strain>
    </source>
</reference>
<evidence type="ECO:0000313" key="2">
    <source>
        <dbReference type="Proteomes" id="UP000000863"/>
    </source>
</evidence>
<protein>
    <submittedName>
        <fullName evidence="1">Uncharacterized protein</fullName>
    </submittedName>
</protein>
<dbReference type="Proteomes" id="UP000000863">
    <property type="component" value="Segment"/>
</dbReference>
<gene>
    <name evidence="1" type="ORF">EhV198</name>
</gene>
<proteinExistence type="predicted"/>
<dbReference type="GeneID" id="3654639"/>
<evidence type="ECO:0000313" key="1">
    <source>
        <dbReference type="EMBL" id="CAI65621.1"/>
    </source>
</evidence>
<dbReference type="EMBL" id="AJ890364">
    <property type="protein sequence ID" value="CAI65621.1"/>
    <property type="molecule type" value="Genomic_DNA"/>
</dbReference>
<keyword evidence="2" id="KW-1185">Reference proteome</keyword>
<organismHost>
    <name type="scientific">Emiliania huxleyi</name>
    <name type="common">Coccolithophore</name>
    <name type="synonym">Pontosphaera huxleyi</name>
    <dbReference type="NCBI Taxonomy" id="2903"/>
</organismHost>
<accession>Q4A2T5</accession>
<dbReference type="RefSeq" id="YP_293952.1">
    <property type="nucleotide sequence ID" value="NC_007346.1"/>
</dbReference>
<organism evidence="1 2">
    <name type="scientific">Emiliania huxleyi virus 86 (isolate United Kingdom/English Channel/1999)</name>
    <name type="common">EhV-86</name>
    <dbReference type="NCBI Taxonomy" id="654925"/>
    <lineage>
        <taxon>Viruses</taxon>
        <taxon>Varidnaviria</taxon>
        <taxon>Bamfordvirae</taxon>
        <taxon>Nucleocytoviricota</taxon>
        <taxon>Megaviricetes</taxon>
        <taxon>Algavirales</taxon>
        <taxon>Phycodnaviridae</taxon>
        <taxon>Coccolithovirus</taxon>
        <taxon>Coccolithovirus huxleyi</taxon>
        <taxon>Emiliania huxleyi virus 86</taxon>
    </lineage>
</organism>
<dbReference type="KEGG" id="vg:3654639"/>
<sequence>MFSEYIINQISEHTKLATVTQIQLECLYASWKELGNVPTSMTPIGEIVNETDITTWKRVQIVKNKKTTNGRDLRNLHRALIGNKLKDHYAYNGLCDFVKHVDDLGDIVTTISAV</sequence>
<name>Q4A2T5_EHV8U</name>